<protein>
    <recommendedName>
        <fullName evidence="4">SCP-2 sterol transfer family protein</fullName>
    </recommendedName>
</protein>
<organism evidence="2 3">
    <name type="scientific">Halorientalis persicus</name>
    <dbReference type="NCBI Taxonomy" id="1367881"/>
    <lineage>
        <taxon>Archaea</taxon>
        <taxon>Methanobacteriati</taxon>
        <taxon>Methanobacteriota</taxon>
        <taxon>Stenosarchaea group</taxon>
        <taxon>Halobacteria</taxon>
        <taxon>Halobacteriales</taxon>
        <taxon>Haloarculaceae</taxon>
        <taxon>Halorientalis</taxon>
    </lineage>
</organism>
<evidence type="ECO:0000313" key="3">
    <source>
        <dbReference type="Proteomes" id="UP000198775"/>
    </source>
</evidence>
<name>A0A1H8MVB0_9EURY</name>
<keyword evidence="3" id="KW-1185">Reference proteome</keyword>
<gene>
    <name evidence="2" type="ORF">SAMN05216388_1009136</name>
</gene>
<proteinExistence type="predicted"/>
<dbReference type="AlphaFoldDB" id="A0A1H8MVB0"/>
<sequence length="218" mass="23806">MCRSVECVNSYHGTATVPDQGEPQIMTGSTTPDLETVVDQPDEQFRKNLGPALDGVDDEDDLGELLVTQPTAFERLTERMATFDEITAFANDDPETVEQYLTVLWDGMGLIAENISAVGDAVTVDTVVNWAATDSPIAFHADTDPETSSISGGPGLADDPEITFEGQTEVLFRMLGDDEFNGQLAFVQNRFDIIGPLERSREFNDMMEAVSEEMEALA</sequence>
<feature type="region of interest" description="Disordered" evidence="1">
    <location>
        <begin position="139"/>
        <end position="159"/>
    </location>
</feature>
<dbReference type="EMBL" id="FOCX01000009">
    <property type="protein sequence ID" value="SEO21176.1"/>
    <property type="molecule type" value="Genomic_DNA"/>
</dbReference>
<dbReference type="Proteomes" id="UP000198775">
    <property type="component" value="Unassembled WGS sequence"/>
</dbReference>
<evidence type="ECO:0000313" key="2">
    <source>
        <dbReference type="EMBL" id="SEO21176.1"/>
    </source>
</evidence>
<reference evidence="3" key="1">
    <citation type="submission" date="2016-10" db="EMBL/GenBank/DDBJ databases">
        <authorList>
            <person name="Varghese N."/>
            <person name="Submissions S."/>
        </authorList>
    </citation>
    <scope>NUCLEOTIDE SEQUENCE [LARGE SCALE GENOMIC DNA]</scope>
    <source>
        <strain evidence="3">IBRC-M 10043</strain>
    </source>
</reference>
<evidence type="ECO:0000256" key="1">
    <source>
        <dbReference type="SAM" id="MobiDB-lite"/>
    </source>
</evidence>
<evidence type="ECO:0008006" key="4">
    <source>
        <dbReference type="Google" id="ProtNLM"/>
    </source>
</evidence>
<accession>A0A1H8MVB0</accession>